<organism evidence="2">
    <name type="scientific">Candidatus Atribacter allofermentans</name>
    <dbReference type="NCBI Taxonomy" id="1852833"/>
    <lineage>
        <taxon>Bacteria</taxon>
        <taxon>Pseudomonadati</taxon>
        <taxon>Atribacterota</taxon>
        <taxon>Atribacteria</taxon>
        <taxon>Atribacterales</taxon>
        <taxon>Atribacteraceae</taxon>
        <taxon>Atribacter</taxon>
    </lineage>
</organism>
<evidence type="ECO:0000313" key="2">
    <source>
        <dbReference type="EMBL" id="OQA56036.1"/>
    </source>
</evidence>
<dbReference type="InterPro" id="IPR029039">
    <property type="entry name" value="Flavoprotein-like_sf"/>
</dbReference>
<gene>
    <name evidence="2" type="ORF">BWY41_01559</name>
</gene>
<dbReference type="Pfam" id="PF12724">
    <property type="entry name" value="Flavodoxin_5"/>
    <property type="match status" value="1"/>
</dbReference>
<evidence type="ECO:0000259" key="1">
    <source>
        <dbReference type="Pfam" id="PF12724"/>
    </source>
</evidence>
<dbReference type="GO" id="GO:0006783">
    <property type="term" value="P:heme biosynthetic process"/>
    <property type="evidence" value="ECO:0007669"/>
    <property type="project" value="TreeGrafter"/>
</dbReference>
<protein>
    <submittedName>
        <fullName evidence="2">Flavodoxin</fullName>
    </submittedName>
</protein>
<sequence length="153" mass="17345">MKTAIIYASVHHQNTKKIVEVIASVISADVVDITKEKNISLVNYDVIGFASGIYFNTFHKDLIKYLKETNFSKNQRAFLVYTCGLACRDYSKEIREILNQKNIPRIDTFCCRGWDTFSFLKIIGGIAKGHPNDNDFKKARQFALKNLGSGLDS</sequence>
<dbReference type="EMBL" id="MWBQ01000130">
    <property type="protein sequence ID" value="OQA56036.1"/>
    <property type="molecule type" value="Genomic_DNA"/>
</dbReference>
<feature type="domain" description="Flavodoxin" evidence="1">
    <location>
        <begin position="5"/>
        <end position="102"/>
    </location>
</feature>
<dbReference type="Gene3D" id="3.40.50.360">
    <property type="match status" value="1"/>
</dbReference>
<dbReference type="Proteomes" id="UP000485569">
    <property type="component" value="Unassembled WGS sequence"/>
</dbReference>
<dbReference type="GO" id="GO:0070819">
    <property type="term" value="F:menaquinone-dependent protoporphyrinogen oxidase activity"/>
    <property type="evidence" value="ECO:0007669"/>
    <property type="project" value="TreeGrafter"/>
</dbReference>
<proteinExistence type="predicted"/>
<comment type="caution">
    <text evidence="2">The sequence shown here is derived from an EMBL/GenBank/DDBJ whole genome shotgun (WGS) entry which is preliminary data.</text>
</comment>
<dbReference type="InterPro" id="IPR026816">
    <property type="entry name" value="Flavodoxin_dom"/>
</dbReference>
<accession>A0A1V5SNA8</accession>
<dbReference type="InterPro" id="IPR052200">
    <property type="entry name" value="Protoporphyrinogen_IX_DH"/>
</dbReference>
<name>A0A1V5SNA8_9BACT</name>
<dbReference type="PANTHER" id="PTHR38030:SF2">
    <property type="entry name" value="PROTOPORPHYRINOGEN IX DEHYDROGENASE [QUINONE]"/>
    <property type="match status" value="1"/>
</dbReference>
<dbReference type="AlphaFoldDB" id="A0A1V5SNA8"/>
<dbReference type="GO" id="GO:0010181">
    <property type="term" value="F:FMN binding"/>
    <property type="evidence" value="ECO:0007669"/>
    <property type="project" value="TreeGrafter"/>
</dbReference>
<dbReference type="PANTHER" id="PTHR38030">
    <property type="entry name" value="PROTOPORPHYRINOGEN IX DEHYDROGENASE [MENAQUINONE]"/>
    <property type="match status" value="1"/>
</dbReference>
<reference evidence="2" key="1">
    <citation type="submission" date="2017-02" db="EMBL/GenBank/DDBJ databases">
        <title>Delving into the versatile metabolic prowess of the omnipresent phylum Bacteroidetes.</title>
        <authorList>
            <person name="Nobu M.K."/>
            <person name="Mei R."/>
            <person name="Narihiro T."/>
            <person name="Kuroda K."/>
            <person name="Liu W.-T."/>
        </authorList>
    </citation>
    <scope>NUCLEOTIDE SEQUENCE</scope>
    <source>
        <strain evidence="2">ADurb.Bin276</strain>
    </source>
</reference>
<dbReference type="SUPFAM" id="SSF52218">
    <property type="entry name" value="Flavoproteins"/>
    <property type="match status" value="1"/>
</dbReference>